<dbReference type="InterPro" id="IPR043504">
    <property type="entry name" value="Peptidase_S1_PA_chymotrypsin"/>
</dbReference>
<evidence type="ECO:0000256" key="1">
    <source>
        <dbReference type="ARBA" id="ARBA00023157"/>
    </source>
</evidence>
<dbReference type="Proteomes" id="UP000261380">
    <property type="component" value="Unplaced"/>
</dbReference>
<dbReference type="AlphaFoldDB" id="A0A3B5M249"/>
<dbReference type="InterPro" id="IPR001254">
    <property type="entry name" value="Trypsin_dom"/>
</dbReference>
<evidence type="ECO:0000313" key="4">
    <source>
        <dbReference type="Proteomes" id="UP000261380"/>
    </source>
</evidence>
<reference evidence="3" key="2">
    <citation type="submission" date="2025-09" db="UniProtKB">
        <authorList>
            <consortium name="Ensembl"/>
        </authorList>
    </citation>
    <scope>IDENTIFICATION</scope>
</reference>
<name>A0A3B5M249_9TELE</name>
<dbReference type="InterPro" id="IPR009003">
    <property type="entry name" value="Peptidase_S1_PA"/>
</dbReference>
<organism evidence="3 4">
    <name type="scientific">Xiphophorus couchianus</name>
    <name type="common">Monterrey platyfish</name>
    <dbReference type="NCBI Taxonomy" id="32473"/>
    <lineage>
        <taxon>Eukaryota</taxon>
        <taxon>Metazoa</taxon>
        <taxon>Chordata</taxon>
        <taxon>Craniata</taxon>
        <taxon>Vertebrata</taxon>
        <taxon>Euteleostomi</taxon>
        <taxon>Actinopterygii</taxon>
        <taxon>Neopterygii</taxon>
        <taxon>Teleostei</taxon>
        <taxon>Neoteleostei</taxon>
        <taxon>Acanthomorphata</taxon>
        <taxon>Ovalentaria</taxon>
        <taxon>Atherinomorphae</taxon>
        <taxon>Cyprinodontiformes</taxon>
        <taxon>Poeciliidae</taxon>
        <taxon>Poeciliinae</taxon>
        <taxon>Xiphophorus</taxon>
    </lineage>
</organism>
<dbReference type="Ensembl" id="ENSXCOT00000014274.1">
    <property type="protein sequence ID" value="ENSXCOP00000014099.1"/>
    <property type="gene ID" value="ENSXCOG00000010680.1"/>
</dbReference>
<proteinExistence type="predicted"/>
<dbReference type="SUPFAM" id="SSF50494">
    <property type="entry name" value="Trypsin-like serine proteases"/>
    <property type="match status" value="1"/>
</dbReference>
<keyword evidence="1" id="KW-1015">Disulfide bond</keyword>
<dbReference type="GO" id="GO:0006508">
    <property type="term" value="P:proteolysis"/>
    <property type="evidence" value="ECO:0007669"/>
    <property type="project" value="InterPro"/>
</dbReference>
<keyword evidence="4" id="KW-1185">Reference proteome</keyword>
<sequence length="99" mass="11044">CSPSSICTWSLPESLSGVQAPGDSFRLNTLQRNRQSRIIGGQDASPGSWPWHVAFTTDNNNLFCQGSLITKEWVLTAAKCERLGLWKHISANSQPYFYI</sequence>
<dbReference type="STRING" id="32473.ENSXCOP00000014099"/>
<dbReference type="PANTHER" id="PTHR24252">
    <property type="entry name" value="ACROSIN-RELATED"/>
    <property type="match status" value="1"/>
</dbReference>
<dbReference type="PANTHER" id="PTHR24252:SF7">
    <property type="entry name" value="HYALIN"/>
    <property type="match status" value="1"/>
</dbReference>
<dbReference type="GeneTree" id="ENSGT01060000252416"/>
<evidence type="ECO:0000259" key="2">
    <source>
        <dbReference type="Pfam" id="PF00089"/>
    </source>
</evidence>
<evidence type="ECO:0000313" key="3">
    <source>
        <dbReference type="Ensembl" id="ENSXCOP00000014099.1"/>
    </source>
</evidence>
<protein>
    <recommendedName>
        <fullName evidence="2">Peptidase S1 domain-containing protein</fullName>
    </recommendedName>
</protein>
<accession>A0A3B5M249</accession>
<reference evidence="3" key="1">
    <citation type="submission" date="2025-08" db="UniProtKB">
        <authorList>
            <consortium name="Ensembl"/>
        </authorList>
    </citation>
    <scope>IDENTIFICATION</scope>
</reference>
<feature type="domain" description="Peptidase S1" evidence="2">
    <location>
        <begin position="38"/>
        <end position="80"/>
    </location>
</feature>
<dbReference type="Gene3D" id="2.40.10.10">
    <property type="entry name" value="Trypsin-like serine proteases"/>
    <property type="match status" value="2"/>
</dbReference>
<dbReference type="Pfam" id="PF00089">
    <property type="entry name" value="Trypsin"/>
    <property type="match status" value="1"/>
</dbReference>
<dbReference type="GO" id="GO:0004252">
    <property type="term" value="F:serine-type endopeptidase activity"/>
    <property type="evidence" value="ECO:0007669"/>
    <property type="project" value="InterPro"/>
</dbReference>